<dbReference type="OrthoDB" id="310895at2759"/>
<evidence type="ECO:0000256" key="1">
    <source>
        <dbReference type="ARBA" id="ARBA00009986"/>
    </source>
</evidence>
<keyword evidence="5" id="KW-1185">Reference proteome</keyword>
<dbReference type="PANTHER" id="PTHR43860:SF2">
    <property type="entry name" value="BETAINE ALDEHYDE DEHYDROGENASE-RELATED"/>
    <property type="match status" value="1"/>
</dbReference>
<evidence type="ECO:0000313" key="4">
    <source>
        <dbReference type="EMBL" id="KAG1327048.1"/>
    </source>
</evidence>
<dbReference type="Gene3D" id="3.40.605.10">
    <property type="entry name" value="Aldehyde Dehydrogenase, Chain A, domain 1"/>
    <property type="match status" value="1"/>
</dbReference>
<dbReference type="InterPro" id="IPR016161">
    <property type="entry name" value="Ald_DH/histidinol_DH"/>
</dbReference>
<sequence>MSGAIPRRQLFIDGEWRDPVRQKRIPVINPATEEPIGDIPAATAEDVELAVAAARRALTRNRGKDWARTSGAARAKYLRAIAAKITERKSELAKLETLDCGKPLDEAAWDMDDVAGCFEYYADLADALDGKQRAPVSLPMQTFKSYVLKEPIGVVGLITPWYMIIHSV</sequence>
<dbReference type="EMBL" id="CM017872">
    <property type="protein sequence ID" value="KAG1327048.1"/>
    <property type="molecule type" value="Genomic_DNA"/>
</dbReference>
<dbReference type="GO" id="GO:0004029">
    <property type="term" value="F:aldehyde dehydrogenase (NAD+) activity"/>
    <property type="evidence" value="ECO:0007669"/>
    <property type="project" value="UniProtKB-ARBA"/>
</dbReference>
<reference evidence="4" key="2">
    <citation type="submission" date="2019-07" db="EMBL/GenBank/DDBJ databases">
        <authorList>
            <person name="Yang Y."/>
            <person name="Bocs S."/>
            <person name="Baudouin L."/>
        </authorList>
    </citation>
    <scope>NUCLEOTIDE SEQUENCE</scope>
    <source>
        <tissue evidence="4">Spear leaf of Hainan Tall coconut</tissue>
    </source>
</reference>
<keyword evidence="2" id="KW-0520">NAD</keyword>
<comment type="caution">
    <text evidence="4">The sequence shown here is derived from an EMBL/GenBank/DDBJ whole genome shotgun (WGS) entry which is preliminary data.</text>
</comment>
<dbReference type="AlphaFoldDB" id="A0A8K0HVS4"/>
<evidence type="ECO:0000259" key="3">
    <source>
        <dbReference type="Pfam" id="PF00171"/>
    </source>
</evidence>
<evidence type="ECO:0000313" key="5">
    <source>
        <dbReference type="Proteomes" id="UP000797356"/>
    </source>
</evidence>
<dbReference type="InterPro" id="IPR016162">
    <property type="entry name" value="Ald_DH_N"/>
</dbReference>
<feature type="domain" description="Aldehyde dehydrogenase" evidence="3">
    <location>
        <begin position="16"/>
        <end position="161"/>
    </location>
</feature>
<protein>
    <submittedName>
        <fullName evidence="4">Betaine aldehyde dehydrogenase 2</fullName>
    </submittedName>
</protein>
<accession>A0A8K0HVS4</accession>
<dbReference type="PANTHER" id="PTHR43860">
    <property type="entry name" value="BETAINE ALDEHYDE DEHYDROGENASE"/>
    <property type="match status" value="1"/>
</dbReference>
<comment type="similarity">
    <text evidence="1">Belongs to the aldehyde dehydrogenase family.</text>
</comment>
<dbReference type="InterPro" id="IPR015590">
    <property type="entry name" value="Aldehyde_DH_dom"/>
</dbReference>
<organism evidence="4 5">
    <name type="scientific">Cocos nucifera</name>
    <name type="common">Coconut palm</name>
    <dbReference type="NCBI Taxonomy" id="13894"/>
    <lineage>
        <taxon>Eukaryota</taxon>
        <taxon>Viridiplantae</taxon>
        <taxon>Streptophyta</taxon>
        <taxon>Embryophyta</taxon>
        <taxon>Tracheophyta</taxon>
        <taxon>Spermatophyta</taxon>
        <taxon>Magnoliopsida</taxon>
        <taxon>Liliopsida</taxon>
        <taxon>Arecaceae</taxon>
        <taxon>Arecoideae</taxon>
        <taxon>Cocoseae</taxon>
        <taxon>Attaleinae</taxon>
        <taxon>Cocos</taxon>
    </lineage>
</organism>
<dbReference type="Proteomes" id="UP000797356">
    <property type="component" value="Chromosome 1"/>
</dbReference>
<gene>
    <name evidence="4" type="ORF">COCNU_01G009820</name>
</gene>
<evidence type="ECO:0000256" key="2">
    <source>
        <dbReference type="ARBA" id="ARBA00023027"/>
    </source>
</evidence>
<proteinExistence type="inferred from homology"/>
<reference evidence="4" key="1">
    <citation type="journal article" date="2017" name="Gigascience">
        <title>The genome draft of coconut (Cocos nucifera).</title>
        <authorList>
            <person name="Xiao Y."/>
            <person name="Xu P."/>
            <person name="Fan H."/>
            <person name="Baudouin L."/>
            <person name="Xia W."/>
            <person name="Bocs S."/>
            <person name="Xu J."/>
            <person name="Li Q."/>
            <person name="Guo A."/>
            <person name="Zhou L."/>
            <person name="Li J."/>
            <person name="Wu Y."/>
            <person name="Ma Z."/>
            <person name="Armero A."/>
            <person name="Issali A.E."/>
            <person name="Liu N."/>
            <person name="Peng M."/>
            <person name="Yang Y."/>
        </authorList>
    </citation>
    <scope>NUCLEOTIDE SEQUENCE</scope>
    <source>
        <tissue evidence="4">Spear leaf of Hainan Tall coconut</tissue>
    </source>
</reference>
<dbReference type="SUPFAM" id="SSF53720">
    <property type="entry name" value="ALDH-like"/>
    <property type="match status" value="1"/>
</dbReference>
<dbReference type="Pfam" id="PF00171">
    <property type="entry name" value="Aldedh"/>
    <property type="match status" value="1"/>
</dbReference>
<name>A0A8K0HVS4_COCNU</name>